<dbReference type="STRING" id="487184.SAMN05216421_3185"/>
<evidence type="ECO:0000313" key="2">
    <source>
        <dbReference type="Proteomes" id="UP000243207"/>
    </source>
</evidence>
<dbReference type="InterPro" id="IPR012659">
    <property type="entry name" value="CHP02444"/>
</dbReference>
<name>A0A1H1YKE9_9GAMM</name>
<gene>
    <name evidence="1" type="ORF">SAMN05216421_3185</name>
</gene>
<dbReference type="RefSeq" id="WP_157718192.1">
    <property type="nucleotide sequence ID" value="NZ_LT629736.1"/>
</dbReference>
<dbReference type="EMBL" id="LT629736">
    <property type="protein sequence ID" value="SDT21864.1"/>
    <property type="molecule type" value="Genomic_DNA"/>
</dbReference>
<keyword evidence="2" id="KW-1185">Reference proteome</keyword>
<sequence>MTMSDIGLQAFADGFYRQPEAQALLLECQDRWGMDVLCLLGACWLASSGRKLDVDDWRQVLAGQAHWRDEVIEPLRRARRGIKPIVEASELYRQVKQCELSAEWLALEWLEPSLDRHAAVSGESVETTAREAIAAYCEASAVTQEAPPSQVRDALAALAANWRADISAPGA</sequence>
<dbReference type="AlphaFoldDB" id="A0A1H1YKE9"/>
<dbReference type="OrthoDB" id="5795846at2"/>
<evidence type="ECO:0000313" key="1">
    <source>
        <dbReference type="EMBL" id="SDT21864.1"/>
    </source>
</evidence>
<accession>A0A1H1YKE9</accession>
<organism evidence="1 2">
    <name type="scientific">Halopseudomonas xinjiangensis</name>
    <dbReference type="NCBI Taxonomy" id="487184"/>
    <lineage>
        <taxon>Bacteria</taxon>
        <taxon>Pseudomonadati</taxon>
        <taxon>Pseudomonadota</taxon>
        <taxon>Gammaproteobacteria</taxon>
        <taxon>Pseudomonadales</taxon>
        <taxon>Pseudomonadaceae</taxon>
        <taxon>Halopseudomonas</taxon>
    </lineage>
</organism>
<dbReference type="Pfam" id="PF09523">
    <property type="entry name" value="DUF2390"/>
    <property type="match status" value="1"/>
</dbReference>
<proteinExistence type="predicted"/>
<reference evidence="2" key="1">
    <citation type="submission" date="2016-10" db="EMBL/GenBank/DDBJ databases">
        <authorList>
            <person name="Varghese N."/>
            <person name="Submissions S."/>
        </authorList>
    </citation>
    <scope>NUCLEOTIDE SEQUENCE [LARGE SCALE GENOMIC DNA]</scope>
    <source>
        <strain evidence="2">NRRL B-51270</strain>
    </source>
</reference>
<dbReference type="Proteomes" id="UP000243207">
    <property type="component" value="Chromosome I"/>
</dbReference>
<protein>
    <submittedName>
        <fullName evidence="1">TIGR02444 family protein</fullName>
    </submittedName>
</protein>
<dbReference type="NCBIfam" id="TIGR02444">
    <property type="entry name" value="TIGR02444 family protein"/>
    <property type="match status" value="1"/>
</dbReference>